<name>A0ABQ4V1A9_9HYPH</name>
<dbReference type="PANTHER" id="PTHR42646:SF2">
    <property type="entry name" value="5'-3' EXONUCLEASE FAMILY PROTEIN"/>
    <property type="match status" value="1"/>
</dbReference>
<keyword evidence="5" id="KW-1185">Reference proteome</keyword>
<keyword evidence="4" id="KW-0489">Methyltransferase</keyword>
<dbReference type="Pfam" id="PF02739">
    <property type="entry name" value="5_3_exonuc_N"/>
    <property type="match status" value="1"/>
</dbReference>
<dbReference type="InterPro" id="IPR020046">
    <property type="entry name" value="5-3_exonucl_a-hlix_arch_N"/>
</dbReference>
<dbReference type="InterPro" id="IPR002421">
    <property type="entry name" value="5-3_exonuclease"/>
</dbReference>
<dbReference type="Gene3D" id="1.10.150.20">
    <property type="entry name" value="5' to 3' exonuclease, C-terminal subdomain"/>
    <property type="match status" value="1"/>
</dbReference>
<reference evidence="4" key="1">
    <citation type="journal article" date="2021" name="Front. Microbiol.">
        <title>Comprehensive Comparative Genomics and Phenotyping of Methylobacterium Species.</title>
        <authorList>
            <person name="Alessa O."/>
            <person name="Ogura Y."/>
            <person name="Fujitani Y."/>
            <person name="Takami H."/>
            <person name="Hayashi T."/>
            <person name="Sahin N."/>
            <person name="Tani A."/>
        </authorList>
    </citation>
    <scope>NUCLEOTIDE SEQUENCE</scope>
    <source>
        <strain evidence="4">DSM 14458</strain>
    </source>
</reference>
<evidence type="ECO:0000259" key="3">
    <source>
        <dbReference type="SMART" id="SM00475"/>
    </source>
</evidence>
<protein>
    <submittedName>
        <fullName evidence="4">Flap endonuclease Xni</fullName>
    </submittedName>
</protein>
<dbReference type="GO" id="GO:0004519">
    <property type="term" value="F:endonuclease activity"/>
    <property type="evidence" value="ECO:0007669"/>
    <property type="project" value="UniProtKB-KW"/>
</dbReference>
<reference evidence="4" key="2">
    <citation type="submission" date="2021-08" db="EMBL/GenBank/DDBJ databases">
        <authorList>
            <person name="Tani A."/>
            <person name="Ola A."/>
            <person name="Ogura Y."/>
            <person name="Katsura K."/>
            <person name="Hayashi T."/>
        </authorList>
    </citation>
    <scope>NUCLEOTIDE SEQUENCE</scope>
    <source>
        <strain evidence="4">DSM 14458</strain>
    </source>
</reference>
<keyword evidence="4" id="KW-0255">Endonuclease</keyword>
<proteinExistence type="predicted"/>
<accession>A0ABQ4V1A9</accession>
<organism evidence="4 5">
    <name type="scientific">Methylorubrum suomiense</name>
    <dbReference type="NCBI Taxonomy" id="144191"/>
    <lineage>
        <taxon>Bacteria</taxon>
        <taxon>Pseudomonadati</taxon>
        <taxon>Pseudomonadota</taxon>
        <taxon>Alphaproteobacteria</taxon>
        <taxon>Hyphomicrobiales</taxon>
        <taxon>Methylobacteriaceae</taxon>
        <taxon>Methylorubrum</taxon>
    </lineage>
</organism>
<dbReference type="GO" id="GO:0008168">
    <property type="term" value="F:methyltransferase activity"/>
    <property type="evidence" value="ECO:0007669"/>
    <property type="project" value="UniProtKB-KW"/>
</dbReference>
<keyword evidence="4" id="KW-0808">Transferase</keyword>
<dbReference type="SMART" id="SM00475">
    <property type="entry name" value="53EXOc"/>
    <property type="match status" value="1"/>
</dbReference>
<keyword evidence="2" id="KW-0378">Hydrolase</keyword>
<dbReference type="Gene3D" id="3.40.50.1010">
    <property type="entry name" value="5'-nuclease"/>
    <property type="match status" value="1"/>
</dbReference>
<evidence type="ECO:0000313" key="5">
    <source>
        <dbReference type="Proteomes" id="UP001055093"/>
    </source>
</evidence>
<dbReference type="Proteomes" id="UP001055093">
    <property type="component" value="Unassembled WGS sequence"/>
</dbReference>
<keyword evidence="1" id="KW-0540">Nuclease</keyword>
<comment type="caution">
    <text evidence="4">The sequence shown here is derived from an EMBL/GenBank/DDBJ whole genome shotgun (WGS) entry which is preliminary data.</text>
</comment>
<dbReference type="RefSeq" id="WP_238308716.1">
    <property type="nucleotide sequence ID" value="NZ_BPRE01000020.1"/>
</dbReference>
<dbReference type="EMBL" id="BPRE01000020">
    <property type="protein sequence ID" value="GJE78133.1"/>
    <property type="molecule type" value="Genomic_DNA"/>
</dbReference>
<evidence type="ECO:0000256" key="1">
    <source>
        <dbReference type="ARBA" id="ARBA00022722"/>
    </source>
</evidence>
<dbReference type="InterPro" id="IPR038969">
    <property type="entry name" value="FEN"/>
</dbReference>
<sequence>MIHIYDGMAVLRRRFDGNMLNSGPRSVFGDMLELPRSDVAIWCFEGRGSLDARRKIFPGYKVRPSTMTDGLHALVSLTRDALRHTRAIQIAVPGREADDVIAHLCEVHGPTARDGITVHTVDRDLLALGTDRVRIDLGGGQPLIVDGVTIPAHEVRLFKTLVGDASDKIPGMPGFGRKGYVACDRRLLAMAFQLFLVGHHNVGDFERAGVKTGMAQRMCEPKQAALLRAYWEIVGFLPLPGSWEDGIVAGQPDPAAGDAVLKQFHH</sequence>
<dbReference type="GO" id="GO:0032259">
    <property type="term" value="P:methylation"/>
    <property type="evidence" value="ECO:0007669"/>
    <property type="project" value="UniProtKB-KW"/>
</dbReference>
<feature type="domain" description="5'-3' exonuclease" evidence="3">
    <location>
        <begin position="4"/>
        <end position="249"/>
    </location>
</feature>
<evidence type="ECO:0000256" key="2">
    <source>
        <dbReference type="ARBA" id="ARBA00022801"/>
    </source>
</evidence>
<dbReference type="InterPro" id="IPR029060">
    <property type="entry name" value="PIN-like_dom_sf"/>
</dbReference>
<dbReference type="PANTHER" id="PTHR42646">
    <property type="entry name" value="FLAP ENDONUCLEASE XNI"/>
    <property type="match status" value="1"/>
</dbReference>
<evidence type="ECO:0000313" key="4">
    <source>
        <dbReference type="EMBL" id="GJE78133.1"/>
    </source>
</evidence>
<dbReference type="SUPFAM" id="SSF88723">
    <property type="entry name" value="PIN domain-like"/>
    <property type="match status" value="1"/>
</dbReference>
<gene>
    <name evidence="4" type="primary">xni_2</name>
    <name evidence="4" type="ORF">BGCPKDLD_4744</name>
</gene>